<dbReference type="InterPro" id="IPR036052">
    <property type="entry name" value="TrpB-like_PALP_sf"/>
</dbReference>
<dbReference type="NCBIfam" id="TIGR01747">
    <property type="entry name" value="diampropi_NH3ly"/>
    <property type="match status" value="1"/>
</dbReference>
<dbReference type="SUPFAM" id="SSF53686">
    <property type="entry name" value="Tryptophan synthase beta subunit-like PLP-dependent enzymes"/>
    <property type="match status" value="1"/>
</dbReference>
<dbReference type="GO" id="GO:0008838">
    <property type="term" value="F:diaminopropionate ammonia-lyase activity"/>
    <property type="evidence" value="ECO:0007669"/>
    <property type="project" value="UniProtKB-EC"/>
</dbReference>
<dbReference type="NCBIfam" id="TIGR03528">
    <property type="entry name" value="2_3_DAP_am_ly"/>
    <property type="match status" value="1"/>
</dbReference>
<dbReference type="NCBIfam" id="NF006058">
    <property type="entry name" value="PRK08206.1"/>
    <property type="match status" value="1"/>
</dbReference>
<evidence type="ECO:0000259" key="1">
    <source>
        <dbReference type="Pfam" id="PF00291"/>
    </source>
</evidence>
<reference evidence="2" key="1">
    <citation type="submission" date="2019-08" db="EMBL/GenBank/DDBJ databases">
        <authorList>
            <person name="Kucharzyk K."/>
            <person name="Murdoch R.W."/>
            <person name="Higgins S."/>
            <person name="Loffler F."/>
        </authorList>
    </citation>
    <scope>NUCLEOTIDE SEQUENCE</scope>
</reference>
<proteinExistence type="predicted"/>
<name>A0A644TUB0_9ZZZZ</name>
<dbReference type="PANTHER" id="PTHR42937">
    <property type="match status" value="1"/>
</dbReference>
<dbReference type="EMBL" id="VSSQ01000046">
    <property type="protein sequence ID" value="MPL69271.1"/>
    <property type="molecule type" value="Genomic_DNA"/>
</dbReference>
<sequence>MPDIKWITNNSLTKPSHQNEFSFAKVNSVQQFHAGFPGYAPTPLVSLTSMAQSLGLGGLYVKDESYRFGLNAFKALGGSYAIGRYLADRLGIDIAEATFEVLTSPATKKKLGEMTFVTATDGNHGRGVAWAAAKLGHKSVVYMPKGSSPERLKNIQREGAEASITALNYDDAVRLAADNAQKHGWIVVQDTAWPGYQEIPLWIMQGYTTMAMEAYQELAAQKVKPTHIFLQAGVGSFAAAIQAFVLNAYPDAPPKVVIVEPHAANCIFRSAEAGDGKPRFVSGDMNTIMAGLACGEPSTIAWGILAAASDMFISCPDWVAARGMRVLGNPLGTDSRIIAGESGAVTAGIVSLLMTCSDLSQAREELKLNSSAQVLVINTEGDTDPDNYRSIVWDGAYSSPV</sequence>
<comment type="caution">
    <text evidence="2">The sequence shown here is derived from an EMBL/GenBank/DDBJ whole genome shotgun (WGS) entry which is preliminary data.</text>
</comment>
<dbReference type="GO" id="GO:0030170">
    <property type="term" value="F:pyridoxal phosphate binding"/>
    <property type="evidence" value="ECO:0007669"/>
    <property type="project" value="InterPro"/>
</dbReference>
<dbReference type="Pfam" id="PF00291">
    <property type="entry name" value="PALP"/>
    <property type="match status" value="1"/>
</dbReference>
<dbReference type="PANTHER" id="PTHR42937:SF1">
    <property type="entry name" value="DIAMINOPROPIONATE AMMONIA-LYASE"/>
    <property type="match status" value="1"/>
</dbReference>
<dbReference type="EC" id="4.3.1.15" evidence="2"/>
<dbReference type="CDD" id="cd00640">
    <property type="entry name" value="Trp-synth-beta_II"/>
    <property type="match status" value="1"/>
</dbReference>
<accession>A0A644TUB0</accession>
<organism evidence="2">
    <name type="scientific">bioreactor metagenome</name>
    <dbReference type="NCBI Taxonomy" id="1076179"/>
    <lineage>
        <taxon>unclassified sequences</taxon>
        <taxon>metagenomes</taxon>
        <taxon>ecological metagenomes</taxon>
    </lineage>
</organism>
<evidence type="ECO:0000313" key="2">
    <source>
        <dbReference type="EMBL" id="MPL69271.1"/>
    </source>
</evidence>
<keyword evidence="2" id="KW-0456">Lyase</keyword>
<dbReference type="InterPro" id="IPR010081">
    <property type="entry name" value="DiNH2opropionate_NH3_lyase"/>
</dbReference>
<dbReference type="InterPro" id="IPR001926">
    <property type="entry name" value="TrpB-like_PALP"/>
</dbReference>
<feature type="domain" description="Tryptophan synthase beta chain-like PALP" evidence="1">
    <location>
        <begin position="37"/>
        <end position="353"/>
    </location>
</feature>
<gene>
    <name evidence="2" type="primary">dpaL_1</name>
    <name evidence="2" type="ORF">SDC9_15007</name>
</gene>
<protein>
    <submittedName>
        <fullName evidence="2">Diaminopropionate ammonia-lyase</fullName>
        <ecNumber evidence="2">4.3.1.15</ecNumber>
    </submittedName>
</protein>
<dbReference type="InterPro" id="IPR019871">
    <property type="entry name" value="DiNH2propionate_NH3-lyase_sub"/>
</dbReference>
<dbReference type="AlphaFoldDB" id="A0A644TUB0"/>
<dbReference type="Gene3D" id="3.40.50.1100">
    <property type="match status" value="3"/>
</dbReference>